<proteinExistence type="inferred from homology"/>
<name>A0A5C5VI82_9BACT</name>
<evidence type="ECO:0000256" key="8">
    <source>
        <dbReference type="ARBA" id="ARBA00022989"/>
    </source>
</evidence>
<dbReference type="GO" id="GO:0005886">
    <property type="term" value="C:plasma membrane"/>
    <property type="evidence" value="ECO:0007669"/>
    <property type="project" value="UniProtKB-SubCell"/>
</dbReference>
<comment type="subunit">
    <text evidence="13">Interacts with the Sec translocase complex via SecD. Specifically interacts with transmembrane segments of nascent integral membrane proteins during membrane integration.</text>
</comment>
<dbReference type="Pfam" id="PF02096">
    <property type="entry name" value="60KD_IMP"/>
    <property type="match status" value="1"/>
</dbReference>
<evidence type="ECO:0000256" key="4">
    <source>
        <dbReference type="ARBA" id="ARBA00022448"/>
    </source>
</evidence>
<feature type="transmembrane region" description="Helical" evidence="13">
    <location>
        <begin position="679"/>
        <end position="706"/>
    </location>
</feature>
<evidence type="ECO:0000256" key="10">
    <source>
        <dbReference type="ARBA" id="ARBA00023186"/>
    </source>
</evidence>
<evidence type="ECO:0000313" key="17">
    <source>
        <dbReference type="Proteomes" id="UP000316714"/>
    </source>
</evidence>
<dbReference type="RefSeq" id="WP_146565046.1">
    <property type="nucleotide sequence ID" value="NZ_SIHJ01000001.1"/>
</dbReference>
<dbReference type="EMBL" id="SIHJ01000001">
    <property type="protein sequence ID" value="TWT37733.1"/>
    <property type="molecule type" value="Genomic_DNA"/>
</dbReference>
<dbReference type="NCBIfam" id="TIGR03592">
    <property type="entry name" value="yidC_oxa1_cterm"/>
    <property type="match status" value="1"/>
</dbReference>
<feature type="region of interest" description="Disordered" evidence="14">
    <location>
        <begin position="766"/>
        <end position="804"/>
    </location>
</feature>
<feature type="compositionally biased region" description="Low complexity" evidence="14">
    <location>
        <begin position="34"/>
        <end position="64"/>
    </location>
</feature>
<dbReference type="SUPFAM" id="SSF50156">
    <property type="entry name" value="PDZ domain-like"/>
    <property type="match status" value="1"/>
</dbReference>
<feature type="transmembrane region" description="Helical" evidence="13">
    <location>
        <begin position="733"/>
        <end position="758"/>
    </location>
</feature>
<dbReference type="PANTHER" id="PTHR12428:SF65">
    <property type="entry name" value="CYTOCHROME C OXIDASE ASSEMBLY PROTEIN COX18, MITOCHONDRIAL"/>
    <property type="match status" value="1"/>
</dbReference>
<evidence type="ECO:0000256" key="6">
    <source>
        <dbReference type="ARBA" id="ARBA00022692"/>
    </source>
</evidence>
<evidence type="ECO:0000256" key="13">
    <source>
        <dbReference type="HAMAP-Rule" id="MF_01810"/>
    </source>
</evidence>
<feature type="domain" description="Membrane insertase YidC/Oxa/ALB C-terminal" evidence="15">
    <location>
        <begin position="550"/>
        <end position="760"/>
    </location>
</feature>
<evidence type="ECO:0000256" key="9">
    <source>
        <dbReference type="ARBA" id="ARBA00023136"/>
    </source>
</evidence>
<evidence type="ECO:0000256" key="1">
    <source>
        <dbReference type="ARBA" id="ARBA00004429"/>
    </source>
</evidence>
<dbReference type="InterPro" id="IPR047196">
    <property type="entry name" value="YidC_ALB_C"/>
</dbReference>
<feature type="region of interest" description="Disordered" evidence="14">
    <location>
        <begin position="34"/>
        <end position="89"/>
    </location>
</feature>
<feature type="compositionally biased region" description="Basic residues" evidence="14">
    <location>
        <begin position="794"/>
        <end position="804"/>
    </location>
</feature>
<protein>
    <recommendedName>
        <fullName evidence="3 13">Membrane protein insertase YidC</fullName>
    </recommendedName>
    <alternativeName>
        <fullName evidence="12 13">Foldase YidC</fullName>
    </alternativeName>
    <alternativeName>
        <fullName evidence="11 13">Membrane integrase YidC</fullName>
    </alternativeName>
    <alternativeName>
        <fullName evidence="13">Membrane protein YidC</fullName>
    </alternativeName>
</protein>
<comment type="subcellular location">
    <subcellularLocation>
        <location evidence="1">Cell inner membrane</location>
        <topology evidence="1">Multi-pass membrane protein</topology>
    </subcellularLocation>
    <subcellularLocation>
        <location evidence="13">Cell membrane</location>
        <topology evidence="13">Multi-pass membrane protein</topology>
    </subcellularLocation>
</comment>
<dbReference type="InterPro" id="IPR036034">
    <property type="entry name" value="PDZ_sf"/>
</dbReference>
<dbReference type="GO" id="GO:0015031">
    <property type="term" value="P:protein transport"/>
    <property type="evidence" value="ECO:0007669"/>
    <property type="project" value="UniProtKB-KW"/>
</dbReference>
<comment type="similarity">
    <text evidence="2 13">Belongs to the OXA1/ALB3/YidC family. Type 1 subfamily.</text>
</comment>
<sequence length="804" mass="87896">MRRSPADPNQPQDQRLFMFLLLAASMAMLWGSMNQQPPVQQPDQAAAEQADAPADGQPDPTGDDAPPPVSPGADAATAGGDEPDAPAIEDAPLAEPQSLTLGSAASGGQYRMLMTLTNEGAAINRIVLSSDDISEIDNHHGSLGVHDTSEAEPGVRLDLVGPGTAAAEAGLRSGDVVTGGTGGGKLKDTEFPDAQAMANWLGRSKPGDKVTLRVASGEGPREVEVTLRRPALQLVRPESENILQHQDKLPVDYADVPSLVVRLTSMGGQDAKSALVAAANERLQSGGWTVDQRGDASVAFTMRLADLGLEVVKTYTLAEVPEDQVGNVDYRGYHFDFSIEVRNLLDQEQKVSYELEGPNGLPIEGFWYANKIGRKANGNGAWGAVGLRDVIARYENGPVSQLNPAQIIDGDYEPFGDGSPLAYIGVDAQYFAMMLIPQKQQLDDNWFDFGEAVLATPELGKRGRVTLNNPTFTLTRTPVTLAAAGGDAAARTDAFTVFAGPKRPELLSQYQPEGAESYSLKNILYYGWFGPVAKLMLGILHMFYAVVRNYGVAIVLLTVLVRLCMFPISRKQAMNMVKMQELKPEIDRIAEKYKDDMQKRTQAQQELFKKHNFHPMGGCLPMFFQLPIFLGLYRALAVDVELREASLLGDWTRFCSNLAAPDMFYDWSWLMPQWVNNGYLPSIMGIFAVGPYFNLLPVVTVCLFLLQQKLFMPEATTEQAILQQKMMKYMMGFMGLMFFKVPSGLCIYFITSSLWGIAERKLVPPPKPAENPAAFSKPTPPPKKPAQGGGGQSNKKKQQKKKRR</sequence>
<accession>A0A5C5VI82</accession>
<dbReference type="InterPro" id="IPR019998">
    <property type="entry name" value="Membr_insert_YidC"/>
</dbReference>
<evidence type="ECO:0000313" key="16">
    <source>
        <dbReference type="EMBL" id="TWT37733.1"/>
    </source>
</evidence>
<evidence type="ECO:0000256" key="7">
    <source>
        <dbReference type="ARBA" id="ARBA00022927"/>
    </source>
</evidence>
<dbReference type="GO" id="GO:0051205">
    <property type="term" value="P:protein insertion into membrane"/>
    <property type="evidence" value="ECO:0007669"/>
    <property type="project" value="TreeGrafter"/>
</dbReference>
<gene>
    <name evidence="13 16" type="primary">yidC</name>
    <name evidence="16" type="ORF">KOR34_26960</name>
</gene>
<keyword evidence="9 13" id="KW-0472">Membrane</keyword>
<reference evidence="16 17" key="1">
    <citation type="submission" date="2019-02" db="EMBL/GenBank/DDBJ databases">
        <title>Deep-cultivation of Planctomycetes and their phenomic and genomic characterization uncovers novel biology.</title>
        <authorList>
            <person name="Wiegand S."/>
            <person name="Jogler M."/>
            <person name="Boedeker C."/>
            <person name="Pinto D."/>
            <person name="Vollmers J."/>
            <person name="Rivas-Marin E."/>
            <person name="Kohn T."/>
            <person name="Peeters S.H."/>
            <person name="Heuer A."/>
            <person name="Rast P."/>
            <person name="Oberbeckmann S."/>
            <person name="Bunk B."/>
            <person name="Jeske O."/>
            <person name="Meyerdierks A."/>
            <person name="Storesund J.E."/>
            <person name="Kallscheuer N."/>
            <person name="Luecker S."/>
            <person name="Lage O.M."/>
            <person name="Pohl T."/>
            <person name="Merkel B.J."/>
            <person name="Hornburger P."/>
            <person name="Mueller R.-W."/>
            <person name="Bruemmer F."/>
            <person name="Labrenz M."/>
            <person name="Spormann A.M."/>
            <person name="Op Den Camp H."/>
            <person name="Overmann J."/>
            <person name="Amann R."/>
            <person name="Jetten M.S.M."/>
            <person name="Mascher T."/>
            <person name="Medema M.H."/>
            <person name="Devos D.P."/>
            <person name="Kaster A.-K."/>
            <person name="Ovreas L."/>
            <person name="Rohde M."/>
            <person name="Galperin M.Y."/>
            <person name="Jogler C."/>
        </authorList>
    </citation>
    <scope>NUCLEOTIDE SEQUENCE [LARGE SCALE GENOMIC DNA]</scope>
    <source>
        <strain evidence="16 17">KOR34</strain>
    </source>
</reference>
<feature type="transmembrane region" description="Helical" evidence="13">
    <location>
        <begin position="618"/>
        <end position="636"/>
    </location>
</feature>
<keyword evidence="7 13" id="KW-0653">Protein transport</keyword>
<evidence type="ECO:0000256" key="14">
    <source>
        <dbReference type="SAM" id="MobiDB-lite"/>
    </source>
</evidence>
<evidence type="ECO:0000256" key="3">
    <source>
        <dbReference type="ARBA" id="ARBA00015325"/>
    </source>
</evidence>
<evidence type="ECO:0000256" key="12">
    <source>
        <dbReference type="ARBA" id="ARBA00033342"/>
    </source>
</evidence>
<dbReference type="HAMAP" id="MF_01810">
    <property type="entry name" value="YidC_type1"/>
    <property type="match status" value="1"/>
</dbReference>
<feature type="transmembrane region" description="Helical" evidence="13">
    <location>
        <begin position="550"/>
        <end position="569"/>
    </location>
</feature>
<evidence type="ECO:0000259" key="15">
    <source>
        <dbReference type="Pfam" id="PF02096"/>
    </source>
</evidence>
<dbReference type="InterPro" id="IPR001708">
    <property type="entry name" value="YidC/ALB3/OXA1/COX18"/>
</dbReference>
<keyword evidence="10 13" id="KW-0143">Chaperone</keyword>
<dbReference type="AlphaFoldDB" id="A0A5C5VI82"/>
<keyword evidence="4 13" id="KW-0813">Transport</keyword>
<comment type="caution">
    <text evidence="16">The sequence shown here is derived from an EMBL/GenBank/DDBJ whole genome shotgun (WGS) entry which is preliminary data.</text>
</comment>
<keyword evidence="8 13" id="KW-1133">Transmembrane helix</keyword>
<evidence type="ECO:0000256" key="5">
    <source>
        <dbReference type="ARBA" id="ARBA00022475"/>
    </source>
</evidence>
<dbReference type="PANTHER" id="PTHR12428">
    <property type="entry name" value="OXA1"/>
    <property type="match status" value="1"/>
</dbReference>
<keyword evidence="5 13" id="KW-1003">Cell membrane</keyword>
<dbReference type="Proteomes" id="UP000316714">
    <property type="component" value="Unassembled WGS sequence"/>
</dbReference>
<keyword evidence="6 13" id="KW-0812">Transmembrane</keyword>
<evidence type="ECO:0000256" key="11">
    <source>
        <dbReference type="ARBA" id="ARBA00033245"/>
    </source>
</evidence>
<keyword evidence="17" id="KW-1185">Reference proteome</keyword>
<comment type="function">
    <text evidence="13">Required for the insertion and/or proper folding and/or complex formation of integral membrane proteins into the membrane. Involved in integration of membrane proteins that insert both dependently and independently of the Sec translocase complex, as well as at least some lipoproteins. Aids folding of multispanning membrane proteins.</text>
</comment>
<dbReference type="OrthoDB" id="9780552at2"/>
<dbReference type="GO" id="GO:0032977">
    <property type="term" value="F:membrane insertase activity"/>
    <property type="evidence" value="ECO:0007669"/>
    <property type="project" value="InterPro"/>
</dbReference>
<dbReference type="InterPro" id="IPR038221">
    <property type="entry name" value="YidC_periplasmic_sf"/>
</dbReference>
<dbReference type="Gene3D" id="2.70.98.90">
    <property type="match status" value="1"/>
</dbReference>
<organism evidence="16 17">
    <name type="scientific">Posidoniimonas corsicana</name>
    <dbReference type="NCBI Taxonomy" id="1938618"/>
    <lineage>
        <taxon>Bacteria</taxon>
        <taxon>Pseudomonadati</taxon>
        <taxon>Planctomycetota</taxon>
        <taxon>Planctomycetia</taxon>
        <taxon>Pirellulales</taxon>
        <taxon>Lacipirellulaceae</taxon>
        <taxon>Posidoniimonas</taxon>
    </lineage>
</organism>
<dbReference type="InterPro" id="IPR028055">
    <property type="entry name" value="YidC/Oxa/ALB_C"/>
</dbReference>
<evidence type="ECO:0000256" key="2">
    <source>
        <dbReference type="ARBA" id="ARBA00010527"/>
    </source>
</evidence>
<dbReference type="CDD" id="cd20070">
    <property type="entry name" value="5TM_YidC_Alb3"/>
    <property type="match status" value="1"/>
</dbReference>